<evidence type="ECO:0000256" key="1">
    <source>
        <dbReference type="SAM" id="MobiDB-lite"/>
    </source>
</evidence>
<dbReference type="OrthoDB" id="9789139at2"/>
<feature type="compositionally biased region" description="Polar residues" evidence="1">
    <location>
        <begin position="49"/>
        <end position="61"/>
    </location>
</feature>
<dbReference type="KEGG" id="care:LT85_0325"/>
<keyword evidence="3" id="KW-1185">Reference proteome</keyword>
<reference evidence="3" key="1">
    <citation type="journal article" date="2014" name="Soil Biol. Biochem.">
        <title>Structure and function of bacterial communities in ageing soils: Insights from the Mendocino ecological staircase.</title>
        <authorList>
            <person name="Uroz S."/>
            <person name="Tech J.J."/>
            <person name="Sawaya N.A."/>
            <person name="Frey-Klett P."/>
            <person name="Leveau J.H.J."/>
        </authorList>
    </citation>
    <scope>NUCLEOTIDE SEQUENCE [LARGE SCALE GENOMIC DNA]</scope>
    <source>
        <strain evidence="3">Cal35</strain>
    </source>
</reference>
<dbReference type="NCBIfam" id="TIGR03187">
    <property type="entry name" value="DGQHR"/>
    <property type="match status" value="1"/>
</dbReference>
<evidence type="ECO:0000313" key="3">
    <source>
        <dbReference type="Proteomes" id="UP000030302"/>
    </source>
</evidence>
<name>A0A0A1F6Q2_9BURK</name>
<dbReference type="STRING" id="279058.LT85_0325"/>
<dbReference type="Pfam" id="PF14072">
    <property type="entry name" value="DndB"/>
    <property type="match status" value="1"/>
</dbReference>
<feature type="compositionally biased region" description="Polar residues" evidence="1">
    <location>
        <begin position="18"/>
        <end position="38"/>
    </location>
</feature>
<dbReference type="AlphaFoldDB" id="A0A0A1F6Q2"/>
<feature type="region of interest" description="Disordered" evidence="1">
    <location>
        <begin position="1"/>
        <end position="65"/>
    </location>
</feature>
<proteinExistence type="predicted"/>
<dbReference type="EMBL" id="CP009962">
    <property type="protein sequence ID" value="AIY39485.1"/>
    <property type="molecule type" value="Genomic_DNA"/>
</dbReference>
<dbReference type="HOGENOM" id="CLU_072752_0_0_4"/>
<dbReference type="CDD" id="cd16413">
    <property type="entry name" value="DGQHR_domain"/>
    <property type="match status" value="1"/>
</dbReference>
<sequence length="389" mass="43796">MKKIDKTAAPTADKTKKSTNNKPLSLSSKGASIATKSAHQPLLFPDFASDTTSTKSSIGKSNSEKIPAAGDEVRYSVSQMRQGEHRFYTFSIFSDVLAKCCFATNRDEDPINGFQRVLDNKRAKDIANYIDFEMGTIPNSIVLSAQTESKFKLVGQGKTASFIFDPHAFLIIDGQHRVYGYALAKTRLRVPVVVYENLTREQETRLFIDINTKQRPVPKELLLSIKSLAKTENDIEGLLGEIFDLFDQDQKSALIGLTSATKKVAAKISRVTFNAGLKPHLQIFSDRSADQIYLIWNSYFHAVLLGLREKKSEKSITNKTVFRAFCDVFLDCAERVKLRFSKKYTVDNFEAVSQPIFANIKQSTFTNPRMNQADLAEHFRQQLKSNFSL</sequence>
<dbReference type="InterPro" id="IPR017642">
    <property type="entry name" value="DNA_S_mod_DndB"/>
</dbReference>
<gene>
    <name evidence="2" type="ORF">LT85_0325</name>
</gene>
<organism evidence="2 3">
    <name type="scientific">Collimonas arenae</name>
    <dbReference type="NCBI Taxonomy" id="279058"/>
    <lineage>
        <taxon>Bacteria</taxon>
        <taxon>Pseudomonadati</taxon>
        <taxon>Pseudomonadota</taxon>
        <taxon>Betaproteobacteria</taxon>
        <taxon>Burkholderiales</taxon>
        <taxon>Oxalobacteraceae</taxon>
        <taxon>Collimonas</taxon>
    </lineage>
</organism>
<accession>A0A0A1F6Q2</accession>
<dbReference type="InterPro" id="IPR017601">
    <property type="entry name" value="DGQHR-contain_dom"/>
</dbReference>
<dbReference type="RefSeq" id="WP_156117397.1">
    <property type="nucleotide sequence ID" value="NZ_CP009962.1"/>
</dbReference>
<protein>
    <submittedName>
        <fullName evidence="2">DndB-like protein</fullName>
    </submittedName>
</protein>
<evidence type="ECO:0000313" key="2">
    <source>
        <dbReference type="EMBL" id="AIY39485.1"/>
    </source>
</evidence>
<dbReference type="Proteomes" id="UP000030302">
    <property type="component" value="Chromosome"/>
</dbReference>